<protein>
    <submittedName>
        <fullName evidence="1">Uncharacterized protein</fullName>
    </submittedName>
</protein>
<dbReference type="AlphaFoldDB" id="A0ABD5PEN5"/>
<keyword evidence="2" id="KW-1185">Reference proteome</keyword>
<sequence>MSSELMSNRSVMVVRFGTDSGREATLDSIVTDGGTPTLTCTDCESSGRVSSRQAATANGDIDGIRRDVKCDDCAGAAERRADVTT</sequence>
<organism evidence="1 2">
    <name type="scientific">Halobium salinum</name>
    <dbReference type="NCBI Taxonomy" id="1364940"/>
    <lineage>
        <taxon>Archaea</taxon>
        <taxon>Methanobacteriati</taxon>
        <taxon>Methanobacteriota</taxon>
        <taxon>Stenosarchaea group</taxon>
        <taxon>Halobacteria</taxon>
        <taxon>Halobacteriales</taxon>
        <taxon>Haloferacaceae</taxon>
        <taxon>Halobium</taxon>
    </lineage>
</organism>
<name>A0ABD5PEN5_9EURY</name>
<reference evidence="1 2" key="1">
    <citation type="journal article" date="2019" name="Int. J. Syst. Evol. Microbiol.">
        <title>The Global Catalogue of Microorganisms (GCM) 10K type strain sequencing project: providing services to taxonomists for standard genome sequencing and annotation.</title>
        <authorList>
            <consortium name="The Broad Institute Genomics Platform"/>
            <consortium name="The Broad Institute Genome Sequencing Center for Infectious Disease"/>
            <person name="Wu L."/>
            <person name="Ma J."/>
        </authorList>
    </citation>
    <scope>NUCLEOTIDE SEQUENCE [LARGE SCALE GENOMIC DNA]</scope>
    <source>
        <strain evidence="1 2">CGMCC 1.12553</strain>
    </source>
</reference>
<gene>
    <name evidence="1" type="ORF">ACFO0N_14845</name>
</gene>
<comment type="caution">
    <text evidence="1">The sequence shown here is derived from an EMBL/GenBank/DDBJ whole genome shotgun (WGS) entry which is preliminary data.</text>
</comment>
<proteinExistence type="predicted"/>
<dbReference type="RefSeq" id="WP_267622899.1">
    <property type="nucleotide sequence ID" value="NZ_JAODIW010000006.1"/>
</dbReference>
<evidence type="ECO:0000313" key="2">
    <source>
        <dbReference type="Proteomes" id="UP001595921"/>
    </source>
</evidence>
<dbReference type="EMBL" id="JBHSDS010000008">
    <property type="protein sequence ID" value="MFC4359221.1"/>
    <property type="molecule type" value="Genomic_DNA"/>
</dbReference>
<evidence type="ECO:0000313" key="1">
    <source>
        <dbReference type="EMBL" id="MFC4359221.1"/>
    </source>
</evidence>
<accession>A0ABD5PEN5</accession>
<dbReference type="Proteomes" id="UP001595921">
    <property type="component" value="Unassembled WGS sequence"/>
</dbReference>